<evidence type="ECO:0000259" key="6">
    <source>
        <dbReference type="PROSITE" id="PS50977"/>
    </source>
</evidence>
<dbReference type="Proteomes" id="UP000198881">
    <property type="component" value="Unassembled WGS sequence"/>
</dbReference>
<feature type="DNA-binding region" description="H-T-H motif" evidence="4">
    <location>
        <begin position="49"/>
        <end position="68"/>
    </location>
</feature>
<evidence type="ECO:0000256" key="3">
    <source>
        <dbReference type="ARBA" id="ARBA00023163"/>
    </source>
</evidence>
<dbReference type="InterPro" id="IPR050109">
    <property type="entry name" value="HTH-type_TetR-like_transc_reg"/>
</dbReference>
<dbReference type="STRING" id="574650.SAMN04487966_10651"/>
<evidence type="ECO:0000256" key="2">
    <source>
        <dbReference type="ARBA" id="ARBA00023125"/>
    </source>
</evidence>
<dbReference type="PANTHER" id="PTHR30055">
    <property type="entry name" value="HTH-TYPE TRANSCRIPTIONAL REGULATOR RUTR"/>
    <property type="match status" value="1"/>
</dbReference>
<dbReference type="Pfam" id="PF00440">
    <property type="entry name" value="TetR_N"/>
    <property type="match status" value="1"/>
</dbReference>
<keyword evidence="3" id="KW-0804">Transcription</keyword>
<gene>
    <name evidence="7" type="ORF">SAMN04487966_10651</name>
</gene>
<organism evidence="7 8">
    <name type="scientific">Micrococcus terreus</name>
    <dbReference type="NCBI Taxonomy" id="574650"/>
    <lineage>
        <taxon>Bacteria</taxon>
        <taxon>Bacillati</taxon>
        <taxon>Actinomycetota</taxon>
        <taxon>Actinomycetes</taxon>
        <taxon>Micrococcales</taxon>
        <taxon>Micrococcaceae</taxon>
        <taxon>Micrococcus</taxon>
    </lineage>
</organism>
<keyword evidence="1" id="KW-0805">Transcription regulation</keyword>
<evidence type="ECO:0000256" key="1">
    <source>
        <dbReference type="ARBA" id="ARBA00023015"/>
    </source>
</evidence>
<dbReference type="PANTHER" id="PTHR30055:SF234">
    <property type="entry name" value="HTH-TYPE TRANSCRIPTIONAL REGULATOR BETI"/>
    <property type="match status" value="1"/>
</dbReference>
<dbReference type="GO" id="GO:0003700">
    <property type="term" value="F:DNA-binding transcription factor activity"/>
    <property type="evidence" value="ECO:0007669"/>
    <property type="project" value="TreeGrafter"/>
</dbReference>
<proteinExistence type="predicted"/>
<dbReference type="EMBL" id="FPCG01000006">
    <property type="protein sequence ID" value="SFV23124.1"/>
    <property type="molecule type" value="Genomic_DNA"/>
</dbReference>
<evidence type="ECO:0000313" key="7">
    <source>
        <dbReference type="EMBL" id="SFV23124.1"/>
    </source>
</evidence>
<name>A0A1I7MMH0_9MICC</name>
<evidence type="ECO:0000313" key="8">
    <source>
        <dbReference type="Proteomes" id="UP000198881"/>
    </source>
</evidence>
<evidence type="ECO:0000256" key="5">
    <source>
        <dbReference type="SAM" id="MobiDB-lite"/>
    </source>
</evidence>
<accession>A0A1I7MMH0</accession>
<dbReference type="InterPro" id="IPR009057">
    <property type="entry name" value="Homeodomain-like_sf"/>
</dbReference>
<reference evidence="7 8" key="1">
    <citation type="submission" date="2016-10" db="EMBL/GenBank/DDBJ databases">
        <authorList>
            <person name="de Groot N.N."/>
        </authorList>
    </citation>
    <scope>NUCLEOTIDE SEQUENCE [LARGE SCALE GENOMIC DNA]</scope>
    <source>
        <strain evidence="7 8">CGMCC 1.7054</strain>
    </source>
</reference>
<evidence type="ECO:0000256" key="4">
    <source>
        <dbReference type="PROSITE-ProRule" id="PRU00335"/>
    </source>
</evidence>
<protein>
    <submittedName>
        <fullName evidence="7">Transcriptional regulator, TetR family</fullName>
    </submittedName>
</protein>
<dbReference type="AlphaFoldDB" id="A0A1I7MMH0"/>
<dbReference type="GO" id="GO:0000976">
    <property type="term" value="F:transcription cis-regulatory region binding"/>
    <property type="evidence" value="ECO:0007669"/>
    <property type="project" value="TreeGrafter"/>
</dbReference>
<dbReference type="InterPro" id="IPR001647">
    <property type="entry name" value="HTH_TetR"/>
</dbReference>
<feature type="region of interest" description="Disordered" evidence="5">
    <location>
        <begin position="1"/>
        <end position="25"/>
    </location>
</feature>
<dbReference type="PROSITE" id="PS50977">
    <property type="entry name" value="HTH_TETR_2"/>
    <property type="match status" value="1"/>
</dbReference>
<keyword evidence="2 4" id="KW-0238">DNA-binding</keyword>
<feature type="compositionally biased region" description="Polar residues" evidence="5">
    <location>
        <begin position="1"/>
        <end position="22"/>
    </location>
</feature>
<feature type="domain" description="HTH tetR-type" evidence="6">
    <location>
        <begin position="26"/>
        <end position="86"/>
    </location>
</feature>
<keyword evidence="8" id="KW-1185">Reference proteome</keyword>
<dbReference type="Gene3D" id="1.10.357.10">
    <property type="entry name" value="Tetracycline Repressor, domain 2"/>
    <property type="match status" value="1"/>
</dbReference>
<dbReference type="OrthoDB" id="8688418at2"/>
<sequence>MDPQNSSSPLRDSASQRSTGRTAQKAATRAAISAAVIDLLEERGFGNFTAEDAATAAGVSRRTFFNHFGSVEEACYSYTSDLMEQLHERMVPLIHQGMTYLQAHEIASRDLRSTETFRNVARSALSWERMRQTSSNPRYAQLTWDRAVKSVQHMLAELERPGLDGDVEADPQGQEEQRIFLASSLVAAWGTAYLRWAATCEGDTGPESMQQLERLVTLATRLLMQGNTWPVPQPELQASS</sequence>
<dbReference type="RefSeq" id="WP_091697226.1">
    <property type="nucleotide sequence ID" value="NZ_FPCG01000006.1"/>
</dbReference>
<dbReference type="SUPFAM" id="SSF46689">
    <property type="entry name" value="Homeodomain-like"/>
    <property type="match status" value="1"/>
</dbReference>